<dbReference type="PANTHER" id="PTHR30363">
    <property type="entry name" value="HTH-TYPE TRANSCRIPTIONAL REGULATOR SRLR-RELATED"/>
    <property type="match status" value="1"/>
</dbReference>
<dbReference type="HOGENOM" id="CLU_060699_1_4_9"/>
<keyword evidence="4" id="KW-0804">Transcription</keyword>
<dbReference type="PANTHER" id="PTHR30363:SF4">
    <property type="entry name" value="GLYCEROL-3-PHOSPHATE REGULON REPRESSOR"/>
    <property type="match status" value="1"/>
</dbReference>
<accession>B7C8H4</accession>
<dbReference type="SMART" id="SM00420">
    <property type="entry name" value="HTH_DEOR"/>
    <property type="match status" value="1"/>
</dbReference>
<feature type="domain" description="HTH deoR-type" evidence="6">
    <location>
        <begin position="20"/>
        <end position="75"/>
    </location>
</feature>
<gene>
    <name evidence="7" type="ORF">EUBIFOR_00478</name>
</gene>
<evidence type="ECO:0000256" key="1">
    <source>
        <dbReference type="ARBA" id="ARBA00021390"/>
    </source>
</evidence>
<dbReference type="SUPFAM" id="SSF46785">
    <property type="entry name" value="Winged helix' DNA-binding domain"/>
    <property type="match status" value="1"/>
</dbReference>
<dbReference type="Pfam" id="PF00455">
    <property type="entry name" value="DeoRC"/>
    <property type="match status" value="1"/>
</dbReference>
<evidence type="ECO:0000313" key="8">
    <source>
        <dbReference type="Proteomes" id="UP000004315"/>
    </source>
</evidence>
<sequence length="267" mass="30079">MNFIPKIAKLLYDMVMSKKAENRQNDIYSKILSDGQVKVVDLANLYHVSMETIRTDLATMANQGLIKKVHGGAKLNESYSEVSVEFKMTKNANEKQKIARKALEYIEDGSTIFLDPGSTTLALAKYLPLKKDLLVVTNSLKIAQVVSETKHDLIFLGGKMLKKAKSTTGAFTNNHLDALHIDCAFMGCDGFMNMEGPTTFAFEEMEVKQHVLKNSTKKYLLADPSKFHETGTYTFAKFSNFDILFTTHLNNYERRVVQDVQKVIMAL</sequence>
<dbReference type="SUPFAM" id="SSF100950">
    <property type="entry name" value="NagB/RpiA/CoA transferase-like"/>
    <property type="match status" value="1"/>
</dbReference>
<keyword evidence="2" id="KW-0678">Repressor</keyword>
<evidence type="ECO:0000256" key="3">
    <source>
        <dbReference type="ARBA" id="ARBA00023015"/>
    </source>
</evidence>
<comment type="caution">
    <text evidence="7">The sequence shown here is derived from an EMBL/GenBank/DDBJ whole genome shotgun (WGS) entry which is preliminary data.</text>
</comment>
<keyword evidence="8" id="KW-1185">Reference proteome</keyword>
<dbReference type="PRINTS" id="PR00037">
    <property type="entry name" value="HTHLACR"/>
</dbReference>
<organism evidence="7 8">
    <name type="scientific">Holdemanella biformis DSM 3989</name>
    <dbReference type="NCBI Taxonomy" id="518637"/>
    <lineage>
        <taxon>Bacteria</taxon>
        <taxon>Bacillati</taxon>
        <taxon>Bacillota</taxon>
        <taxon>Erysipelotrichia</taxon>
        <taxon>Erysipelotrichales</taxon>
        <taxon>Erysipelotrichaceae</taxon>
        <taxon>Holdemanella</taxon>
    </lineage>
</organism>
<dbReference type="EMBL" id="ABYT01000033">
    <property type="protein sequence ID" value="EEC90930.1"/>
    <property type="molecule type" value="Genomic_DNA"/>
</dbReference>
<dbReference type="GO" id="GO:0003700">
    <property type="term" value="F:DNA-binding transcription factor activity"/>
    <property type="evidence" value="ECO:0007669"/>
    <property type="project" value="InterPro"/>
</dbReference>
<dbReference type="Proteomes" id="UP000004315">
    <property type="component" value="Unassembled WGS sequence"/>
</dbReference>
<dbReference type="InterPro" id="IPR037171">
    <property type="entry name" value="NagB/RpiA_transferase-like"/>
</dbReference>
<name>B7C8H4_9FIRM</name>
<dbReference type="eggNOG" id="COG1349">
    <property type="taxonomic scope" value="Bacteria"/>
</dbReference>
<dbReference type="InterPro" id="IPR050313">
    <property type="entry name" value="Carb_Metab_HTH_regulators"/>
</dbReference>
<dbReference type="STRING" id="518637.EUBIFOR_00478"/>
<dbReference type="AlphaFoldDB" id="B7C8H4"/>
<reference evidence="7 8" key="1">
    <citation type="submission" date="2008-11" db="EMBL/GenBank/DDBJ databases">
        <title>Draft genome sequence of Eubacterium biforme (DSM 3989).</title>
        <authorList>
            <person name="Sudarsanam P."/>
            <person name="Ley R."/>
            <person name="Guruge J."/>
            <person name="Turnbaugh P.J."/>
            <person name="Mahowald M."/>
            <person name="Liep D."/>
            <person name="Gordon J."/>
        </authorList>
    </citation>
    <scope>NUCLEOTIDE SEQUENCE [LARGE SCALE GENOMIC DNA]</scope>
    <source>
        <strain evidence="7 8">DSM 3989</strain>
    </source>
</reference>
<comment type="function">
    <text evidence="5">Repressor of the lactose catabolism operon. Galactose-6-phosphate is the inducer.</text>
</comment>
<protein>
    <recommendedName>
        <fullName evidence="1">Lactose phosphotransferase system repressor</fullName>
    </recommendedName>
</protein>
<dbReference type="InterPro" id="IPR014036">
    <property type="entry name" value="DeoR-like_C"/>
</dbReference>
<evidence type="ECO:0000256" key="4">
    <source>
        <dbReference type="ARBA" id="ARBA00023163"/>
    </source>
</evidence>
<evidence type="ECO:0000259" key="6">
    <source>
        <dbReference type="PROSITE" id="PS51000"/>
    </source>
</evidence>
<dbReference type="Pfam" id="PF08220">
    <property type="entry name" value="HTH_DeoR"/>
    <property type="match status" value="1"/>
</dbReference>
<dbReference type="InterPro" id="IPR001034">
    <property type="entry name" value="DeoR_HTH"/>
</dbReference>
<proteinExistence type="predicted"/>
<dbReference type="InterPro" id="IPR036390">
    <property type="entry name" value="WH_DNA-bd_sf"/>
</dbReference>
<evidence type="ECO:0000256" key="2">
    <source>
        <dbReference type="ARBA" id="ARBA00022491"/>
    </source>
</evidence>
<dbReference type="SMART" id="SM01134">
    <property type="entry name" value="DeoRC"/>
    <property type="match status" value="1"/>
</dbReference>
<keyword evidence="3" id="KW-0805">Transcription regulation</keyword>
<dbReference type="PROSITE" id="PS51000">
    <property type="entry name" value="HTH_DEOR_2"/>
    <property type="match status" value="1"/>
</dbReference>
<evidence type="ECO:0000256" key="5">
    <source>
        <dbReference type="ARBA" id="ARBA00024937"/>
    </source>
</evidence>
<evidence type="ECO:0000313" key="7">
    <source>
        <dbReference type="EMBL" id="EEC90930.1"/>
    </source>
</evidence>
<dbReference type="Gene3D" id="3.40.50.1360">
    <property type="match status" value="1"/>
</dbReference>